<keyword evidence="8" id="KW-0902">Two-component regulatory system</keyword>
<keyword evidence="3 9" id="KW-0597">Phosphoprotein</keyword>
<evidence type="ECO:0000313" key="14">
    <source>
        <dbReference type="Proteomes" id="UP000030700"/>
    </source>
</evidence>
<dbReference type="GO" id="GO:0005524">
    <property type="term" value="F:ATP binding"/>
    <property type="evidence" value="ECO:0007669"/>
    <property type="project" value="UniProtKB-KW"/>
</dbReference>
<dbReference type="PROSITE" id="PS50109">
    <property type="entry name" value="HIS_KIN"/>
    <property type="match status" value="1"/>
</dbReference>
<feature type="coiled-coil region" evidence="10">
    <location>
        <begin position="132"/>
        <end position="180"/>
    </location>
</feature>
<dbReference type="EMBL" id="DF820459">
    <property type="protein sequence ID" value="GAK53061.1"/>
    <property type="molecule type" value="Genomic_DNA"/>
</dbReference>
<dbReference type="InterPro" id="IPR003661">
    <property type="entry name" value="HisK_dim/P_dom"/>
</dbReference>
<dbReference type="EC" id="2.7.13.3" evidence="2"/>
<dbReference type="CDD" id="cd00082">
    <property type="entry name" value="HisKA"/>
    <property type="match status" value="1"/>
</dbReference>
<organism evidence="13">
    <name type="scientific">Candidatus Moduliflexus flocculans</name>
    <dbReference type="NCBI Taxonomy" id="1499966"/>
    <lineage>
        <taxon>Bacteria</taxon>
        <taxon>Candidatus Moduliflexota</taxon>
        <taxon>Candidatus Moduliflexia</taxon>
        <taxon>Candidatus Moduliflexales</taxon>
        <taxon>Candidatus Moduliflexaceae</taxon>
    </lineage>
</organism>
<evidence type="ECO:0000256" key="9">
    <source>
        <dbReference type="PROSITE-ProRule" id="PRU00169"/>
    </source>
</evidence>
<keyword evidence="6 13" id="KW-0418">Kinase</keyword>
<keyword evidence="14" id="KW-1185">Reference proteome</keyword>
<keyword evidence="7" id="KW-0067">ATP-binding</keyword>
<keyword evidence="4" id="KW-0808">Transferase</keyword>
<dbReference type="InterPro" id="IPR004358">
    <property type="entry name" value="Sig_transdc_His_kin-like_C"/>
</dbReference>
<protein>
    <recommendedName>
        <fullName evidence="2">histidine kinase</fullName>
        <ecNumber evidence="2">2.7.13.3</ecNumber>
    </recommendedName>
</protein>
<dbReference type="SMART" id="SM00387">
    <property type="entry name" value="HATPase_c"/>
    <property type="match status" value="1"/>
</dbReference>
<dbReference type="AlphaFoldDB" id="A0A0S6W0B1"/>
<dbReference type="InterPro" id="IPR011006">
    <property type="entry name" value="CheY-like_superfamily"/>
</dbReference>
<sequence>MRMKQGYIICVDDQSAILDSLLLQLESAVGDLCHIDAAESAYEALELLQTLHENGEYVEMLISDEVMPGMKGSQLLELVHQQYPHIVNVMLTGQAGLDAVAYAINHAGLHKYFTKPWEYEDLHLSVRSLIEKSRLARKNQELSQQLQEKYQELEEAYDKLSDAYRQLKETQDQLIRAEKLSLIGQLSSGIAHEVKNQLNMIGFAELIRSAHPEDATIQKYTDYILRAGTNIYNLVDEMRRFAKQEQPHYELKLASVTDALERLLHFIRFDHLFKNRQVIKEFELVPLVALNEEKFGQVMINLLRNAAQATQDYAGEIIIRVSADADHVRIEVEDNGCGIPEAMLGKIWEPFFTTKGDDGTGLGLDICKRIVEEHHGTLTCQSEPQRGSTFTIHLPIPQNTAKVADTMF</sequence>
<evidence type="ECO:0000256" key="5">
    <source>
        <dbReference type="ARBA" id="ARBA00022741"/>
    </source>
</evidence>
<evidence type="ECO:0000256" key="7">
    <source>
        <dbReference type="ARBA" id="ARBA00022840"/>
    </source>
</evidence>
<dbReference type="SMART" id="SM00388">
    <property type="entry name" value="HisKA"/>
    <property type="match status" value="1"/>
</dbReference>
<evidence type="ECO:0000256" key="8">
    <source>
        <dbReference type="ARBA" id="ARBA00023012"/>
    </source>
</evidence>
<evidence type="ECO:0000256" key="1">
    <source>
        <dbReference type="ARBA" id="ARBA00000085"/>
    </source>
</evidence>
<dbReference type="Pfam" id="PF02518">
    <property type="entry name" value="HATPase_c"/>
    <property type="match status" value="1"/>
</dbReference>
<comment type="catalytic activity">
    <reaction evidence="1">
        <text>ATP + protein L-histidine = ADP + protein N-phospho-L-histidine.</text>
        <dbReference type="EC" id="2.7.13.3"/>
    </reaction>
</comment>
<dbReference type="Pfam" id="PF00072">
    <property type="entry name" value="Response_reg"/>
    <property type="match status" value="1"/>
</dbReference>
<dbReference type="InterPro" id="IPR001789">
    <property type="entry name" value="Sig_transdc_resp-reg_receiver"/>
</dbReference>
<gene>
    <name evidence="13" type="ORF">U14_04320</name>
</gene>
<keyword evidence="5" id="KW-0547">Nucleotide-binding</keyword>
<dbReference type="STRING" id="1499966.U14_04320"/>
<reference evidence="13" key="1">
    <citation type="journal article" date="2015" name="PeerJ">
        <title>First genomic representation of candidate bacterial phylum KSB3 points to enhanced environmental sensing as a trigger of wastewater bulking.</title>
        <authorList>
            <person name="Sekiguchi Y."/>
            <person name="Ohashi A."/>
            <person name="Parks D.H."/>
            <person name="Yamauchi T."/>
            <person name="Tyson G.W."/>
            <person name="Hugenholtz P."/>
        </authorList>
    </citation>
    <scope>NUCLEOTIDE SEQUENCE [LARGE SCALE GENOMIC DNA]</scope>
</reference>
<dbReference type="InterPro" id="IPR036890">
    <property type="entry name" value="HATPase_C_sf"/>
</dbReference>
<name>A0A0S6W0B1_9BACT</name>
<keyword evidence="10" id="KW-0175">Coiled coil</keyword>
<dbReference type="Gene3D" id="1.10.287.130">
    <property type="match status" value="1"/>
</dbReference>
<feature type="modified residue" description="4-aspartylphosphate" evidence="9">
    <location>
        <position position="64"/>
    </location>
</feature>
<dbReference type="PANTHER" id="PTHR43065">
    <property type="entry name" value="SENSOR HISTIDINE KINASE"/>
    <property type="match status" value="1"/>
</dbReference>
<evidence type="ECO:0000313" key="13">
    <source>
        <dbReference type="EMBL" id="GAK53061.1"/>
    </source>
</evidence>
<dbReference type="PRINTS" id="PR00344">
    <property type="entry name" value="BCTRLSENSOR"/>
</dbReference>
<evidence type="ECO:0000259" key="12">
    <source>
        <dbReference type="PROSITE" id="PS50110"/>
    </source>
</evidence>
<dbReference type="InterPro" id="IPR003594">
    <property type="entry name" value="HATPase_dom"/>
</dbReference>
<evidence type="ECO:0000256" key="2">
    <source>
        <dbReference type="ARBA" id="ARBA00012438"/>
    </source>
</evidence>
<dbReference type="HOGENOM" id="CLU_000445_114_72_0"/>
<proteinExistence type="predicted"/>
<evidence type="ECO:0000259" key="11">
    <source>
        <dbReference type="PROSITE" id="PS50109"/>
    </source>
</evidence>
<dbReference type="Gene3D" id="3.40.50.2300">
    <property type="match status" value="1"/>
</dbReference>
<dbReference type="SUPFAM" id="SSF52172">
    <property type="entry name" value="CheY-like"/>
    <property type="match status" value="1"/>
</dbReference>
<evidence type="ECO:0000256" key="3">
    <source>
        <dbReference type="ARBA" id="ARBA00022553"/>
    </source>
</evidence>
<evidence type="ECO:0000256" key="10">
    <source>
        <dbReference type="SAM" id="Coils"/>
    </source>
</evidence>
<dbReference type="GO" id="GO:0000155">
    <property type="term" value="F:phosphorelay sensor kinase activity"/>
    <property type="evidence" value="ECO:0007669"/>
    <property type="project" value="InterPro"/>
</dbReference>
<evidence type="ECO:0000256" key="6">
    <source>
        <dbReference type="ARBA" id="ARBA00022777"/>
    </source>
</evidence>
<dbReference type="SUPFAM" id="SSF55874">
    <property type="entry name" value="ATPase domain of HSP90 chaperone/DNA topoisomerase II/histidine kinase"/>
    <property type="match status" value="1"/>
</dbReference>
<dbReference type="PANTHER" id="PTHR43065:SF10">
    <property type="entry name" value="PEROXIDE STRESS-ACTIVATED HISTIDINE KINASE MAK3"/>
    <property type="match status" value="1"/>
</dbReference>
<dbReference type="PROSITE" id="PS50110">
    <property type="entry name" value="RESPONSE_REGULATORY"/>
    <property type="match status" value="1"/>
</dbReference>
<dbReference type="InterPro" id="IPR005467">
    <property type="entry name" value="His_kinase_dom"/>
</dbReference>
<feature type="domain" description="Response regulatory" evidence="12">
    <location>
        <begin position="7"/>
        <end position="130"/>
    </location>
</feature>
<dbReference type="InterPro" id="IPR036097">
    <property type="entry name" value="HisK_dim/P_sf"/>
</dbReference>
<evidence type="ECO:0000256" key="4">
    <source>
        <dbReference type="ARBA" id="ARBA00022679"/>
    </source>
</evidence>
<dbReference type="SMART" id="SM00448">
    <property type="entry name" value="REC"/>
    <property type="match status" value="1"/>
</dbReference>
<feature type="domain" description="Histidine kinase" evidence="11">
    <location>
        <begin position="189"/>
        <end position="398"/>
    </location>
</feature>
<accession>A0A0S6W0B1</accession>
<dbReference type="Gene3D" id="3.30.565.10">
    <property type="entry name" value="Histidine kinase-like ATPase, C-terminal domain"/>
    <property type="match status" value="1"/>
</dbReference>
<dbReference type="SUPFAM" id="SSF47384">
    <property type="entry name" value="Homodimeric domain of signal transducing histidine kinase"/>
    <property type="match status" value="1"/>
</dbReference>
<dbReference type="Proteomes" id="UP000030700">
    <property type="component" value="Unassembled WGS sequence"/>
</dbReference>